<dbReference type="EnsemblPlants" id="AET2Gv20916300.8">
    <property type="protein sequence ID" value="AET2Gv20916300.8"/>
    <property type="gene ID" value="AET2Gv20916300"/>
</dbReference>
<reference evidence="3" key="1">
    <citation type="journal article" date="2014" name="Science">
        <title>Ancient hybridizations among the ancestral genomes of bread wheat.</title>
        <authorList>
            <consortium name="International Wheat Genome Sequencing Consortium,"/>
            <person name="Marcussen T."/>
            <person name="Sandve S.R."/>
            <person name="Heier L."/>
            <person name="Spannagl M."/>
            <person name="Pfeifer M."/>
            <person name="Jakobsen K.S."/>
            <person name="Wulff B.B."/>
            <person name="Steuernagel B."/>
            <person name="Mayer K.F."/>
            <person name="Olsen O.A."/>
        </authorList>
    </citation>
    <scope>NUCLEOTIDE SEQUENCE [LARGE SCALE GENOMIC DNA]</scope>
    <source>
        <strain evidence="3">cv. AL8/78</strain>
    </source>
</reference>
<evidence type="ECO:0000256" key="1">
    <source>
        <dbReference type="SAM" id="MobiDB-lite"/>
    </source>
</evidence>
<reference evidence="3" key="2">
    <citation type="journal article" date="2017" name="Nat. Plants">
        <title>The Aegilops tauschii genome reveals multiple impacts of transposons.</title>
        <authorList>
            <person name="Zhao G."/>
            <person name="Zou C."/>
            <person name="Li K."/>
            <person name="Wang K."/>
            <person name="Li T."/>
            <person name="Gao L."/>
            <person name="Zhang X."/>
            <person name="Wang H."/>
            <person name="Yang Z."/>
            <person name="Liu X."/>
            <person name="Jiang W."/>
            <person name="Mao L."/>
            <person name="Kong X."/>
            <person name="Jiao Y."/>
            <person name="Jia J."/>
        </authorList>
    </citation>
    <scope>NUCLEOTIDE SEQUENCE [LARGE SCALE GENOMIC DNA]</scope>
    <source>
        <strain evidence="3">cv. AL8/78</strain>
    </source>
</reference>
<feature type="compositionally biased region" description="Polar residues" evidence="1">
    <location>
        <begin position="65"/>
        <end position="80"/>
    </location>
</feature>
<feature type="region of interest" description="Disordered" evidence="1">
    <location>
        <begin position="1"/>
        <end position="36"/>
    </location>
</feature>
<reference evidence="2" key="5">
    <citation type="journal article" date="2021" name="G3 (Bethesda)">
        <title>Aegilops tauschii genome assembly Aet v5.0 features greater sequence contiguity and improved annotation.</title>
        <authorList>
            <person name="Wang L."/>
            <person name="Zhu T."/>
            <person name="Rodriguez J.C."/>
            <person name="Deal K.R."/>
            <person name="Dubcovsky J."/>
            <person name="McGuire P.E."/>
            <person name="Lux T."/>
            <person name="Spannagl M."/>
            <person name="Mayer K.F.X."/>
            <person name="Baldrich P."/>
            <person name="Meyers B.C."/>
            <person name="Huo N."/>
            <person name="Gu Y.Q."/>
            <person name="Zhou H."/>
            <person name="Devos K.M."/>
            <person name="Bennetzen J.L."/>
            <person name="Unver T."/>
            <person name="Budak H."/>
            <person name="Gulick P.J."/>
            <person name="Galiba G."/>
            <person name="Kalapos B."/>
            <person name="Nelson D.R."/>
            <person name="Li P."/>
            <person name="You F.M."/>
            <person name="Luo M.C."/>
            <person name="Dvorak J."/>
        </authorList>
    </citation>
    <scope>NUCLEOTIDE SEQUENCE [LARGE SCALE GENOMIC DNA]</scope>
    <source>
        <strain evidence="2">cv. AL8/78</strain>
    </source>
</reference>
<reference evidence="2" key="4">
    <citation type="submission" date="2019-03" db="UniProtKB">
        <authorList>
            <consortium name="EnsemblPlants"/>
        </authorList>
    </citation>
    <scope>IDENTIFICATION</scope>
</reference>
<feature type="region of interest" description="Disordered" evidence="1">
    <location>
        <begin position="65"/>
        <end position="130"/>
    </location>
</feature>
<evidence type="ECO:0000313" key="3">
    <source>
        <dbReference type="Proteomes" id="UP000015105"/>
    </source>
</evidence>
<accession>A0A453CPX7</accession>
<keyword evidence="3" id="KW-1185">Reference proteome</keyword>
<dbReference type="Gramene" id="AET2Gv20916300.8">
    <property type="protein sequence ID" value="AET2Gv20916300.8"/>
    <property type="gene ID" value="AET2Gv20916300"/>
</dbReference>
<protein>
    <submittedName>
        <fullName evidence="2">Uncharacterized protein</fullName>
    </submittedName>
</protein>
<proteinExistence type="predicted"/>
<name>A0A453CPX7_AEGTS</name>
<dbReference type="Gramene" id="AET2Gv20916300.7">
    <property type="protein sequence ID" value="AET2Gv20916300.7"/>
    <property type="gene ID" value="AET2Gv20916300"/>
</dbReference>
<feature type="compositionally biased region" description="Basic and acidic residues" evidence="1">
    <location>
        <begin position="13"/>
        <end position="27"/>
    </location>
</feature>
<sequence>MTWAPPANLATDMEQKPRRHMPIDGHTRKQLTAPTLTMRNAREICRSCADRAPANDHRMHVIITTWTRSNAAPTSKQPATTEEHLGHAGKNRLPKTTPRPKLRSTPSSLPNRNQRPASANHAAKMPPSTA</sequence>
<feature type="compositionally biased region" description="Polar residues" evidence="1">
    <location>
        <begin position="104"/>
        <end position="117"/>
    </location>
</feature>
<reference evidence="2" key="3">
    <citation type="journal article" date="2017" name="Nature">
        <title>Genome sequence of the progenitor of the wheat D genome Aegilops tauschii.</title>
        <authorList>
            <person name="Luo M.C."/>
            <person name="Gu Y.Q."/>
            <person name="Puiu D."/>
            <person name="Wang H."/>
            <person name="Twardziok S.O."/>
            <person name="Deal K.R."/>
            <person name="Huo N."/>
            <person name="Zhu T."/>
            <person name="Wang L."/>
            <person name="Wang Y."/>
            <person name="McGuire P.E."/>
            <person name="Liu S."/>
            <person name="Long H."/>
            <person name="Ramasamy R.K."/>
            <person name="Rodriguez J.C."/>
            <person name="Van S.L."/>
            <person name="Yuan L."/>
            <person name="Wang Z."/>
            <person name="Xia Z."/>
            <person name="Xiao L."/>
            <person name="Anderson O.D."/>
            <person name="Ouyang S."/>
            <person name="Liang Y."/>
            <person name="Zimin A.V."/>
            <person name="Pertea G."/>
            <person name="Qi P."/>
            <person name="Bennetzen J.L."/>
            <person name="Dai X."/>
            <person name="Dawson M.W."/>
            <person name="Muller H.G."/>
            <person name="Kugler K."/>
            <person name="Rivarola-Duarte L."/>
            <person name="Spannagl M."/>
            <person name="Mayer K.F.X."/>
            <person name="Lu F.H."/>
            <person name="Bevan M.W."/>
            <person name="Leroy P."/>
            <person name="Li P."/>
            <person name="You F.M."/>
            <person name="Sun Q."/>
            <person name="Liu Z."/>
            <person name="Lyons E."/>
            <person name="Wicker T."/>
            <person name="Salzberg S.L."/>
            <person name="Devos K.M."/>
            <person name="Dvorak J."/>
        </authorList>
    </citation>
    <scope>NUCLEOTIDE SEQUENCE [LARGE SCALE GENOMIC DNA]</scope>
    <source>
        <strain evidence="2">cv. AL8/78</strain>
    </source>
</reference>
<dbReference type="AlphaFoldDB" id="A0A453CPX7"/>
<organism evidence="2 3">
    <name type="scientific">Aegilops tauschii subsp. strangulata</name>
    <name type="common">Goatgrass</name>
    <dbReference type="NCBI Taxonomy" id="200361"/>
    <lineage>
        <taxon>Eukaryota</taxon>
        <taxon>Viridiplantae</taxon>
        <taxon>Streptophyta</taxon>
        <taxon>Embryophyta</taxon>
        <taxon>Tracheophyta</taxon>
        <taxon>Spermatophyta</taxon>
        <taxon>Magnoliopsida</taxon>
        <taxon>Liliopsida</taxon>
        <taxon>Poales</taxon>
        <taxon>Poaceae</taxon>
        <taxon>BOP clade</taxon>
        <taxon>Pooideae</taxon>
        <taxon>Triticodae</taxon>
        <taxon>Triticeae</taxon>
        <taxon>Triticinae</taxon>
        <taxon>Aegilops</taxon>
    </lineage>
</organism>
<dbReference type="Proteomes" id="UP000015105">
    <property type="component" value="Chromosome 2D"/>
</dbReference>
<evidence type="ECO:0000313" key="2">
    <source>
        <dbReference type="EnsemblPlants" id="AET2Gv20916300.8"/>
    </source>
</evidence>
<feature type="compositionally biased region" description="Basic residues" evidence="1">
    <location>
        <begin position="87"/>
        <end position="102"/>
    </location>
</feature>
<dbReference type="EnsemblPlants" id="AET2Gv20916300.7">
    <property type="protein sequence ID" value="AET2Gv20916300.7"/>
    <property type="gene ID" value="AET2Gv20916300"/>
</dbReference>